<sequence>MPAAGRRRLAPPRSSRFVGSFTSIRSLNLGVSTASKKASNVKRIIIQPTILLPFLLMV</sequence>
<protein>
    <submittedName>
        <fullName evidence="1">Uncharacterized protein</fullName>
    </submittedName>
</protein>
<dbReference type="Proteomes" id="UP000215914">
    <property type="component" value="Chromosome 1"/>
</dbReference>
<name>A0A251VPW7_HELAN</name>
<evidence type="ECO:0000313" key="2">
    <source>
        <dbReference type="Proteomes" id="UP000215914"/>
    </source>
</evidence>
<proteinExistence type="predicted"/>
<dbReference type="AlphaFoldDB" id="A0A251VPW7"/>
<accession>A0A251VPW7</accession>
<dbReference type="InParanoid" id="A0A251VPW7"/>
<keyword evidence="2" id="KW-1185">Reference proteome</keyword>
<organism evidence="1 2">
    <name type="scientific">Helianthus annuus</name>
    <name type="common">Common sunflower</name>
    <dbReference type="NCBI Taxonomy" id="4232"/>
    <lineage>
        <taxon>Eukaryota</taxon>
        <taxon>Viridiplantae</taxon>
        <taxon>Streptophyta</taxon>
        <taxon>Embryophyta</taxon>
        <taxon>Tracheophyta</taxon>
        <taxon>Spermatophyta</taxon>
        <taxon>Magnoliopsida</taxon>
        <taxon>eudicotyledons</taxon>
        <taxon>Gunneridae</taxon>
        <taxon>Pentapetalae</taxon>
        <taxon>asterids</taxon>
        <taxon>campanulids</taxon>
        <taxon>Asterales</taxon>
        <taxon>Asteraceae</taxon>
        <taxon>Asteroideae</taxon>
        <taxon>Heliantheae alliance</taxon>
        <taxon>Heliantheae</taxon>
        <taxon>Helianthus</taxon>
    </lineage>
</organism>
<dbReference type="EMBL" id="CM007890">
    <property type="protein sequence ID" value="OTG37126.1"/>
    <property type="molecule type" value="Genomic_DNA"/>
</dbReference>
<evidence type="ECO:0000313" key="1">
    <source>
        <dbReference type="EMBL" id="OTG37126.1"/>
    </source>
</evidence>
<gene>
    <name evidence="1" type="ORF">HannXRQ_Chr01g0015411</name>
</gene>
<reference evidence="2" key="1">
    <citation type="journal article" date="2017" name="Nature">
        <title>The sunflower genome provides insights into oil metabolism, flowering and Asterid evolution.</title>
        <authorList>
            <person name="Badouin H."/>
            <person name="Gouzy J."/>
            <person name="Grassa C.J."/>
            <person name="Murat F."/>
            <person name="Staton S.E."/>
            <person name="Cottret L."/>
            <person name="Lelandais-Briere C."/>
            <person name="Owens G.L."/>
            <person name="Carrere S."/>
            <person name="Mayjonade B."/>
            <person name="Legrand L."/>
            <person name="Gill N."/>
            <person name="Kane N.C."/>
            <person name="Bowers J.E."/>
            <person name="Hubner S."/>
            <person name="Bellec A."/>
            <person name="Berard A."/>
            <person name="Berges H."/>
            <person name="Blanchet N."/>
            <person name="Boniface M.C."/>
            <person name="Brunel D."/>
            <person name="Catrice O."/>
            <person name="Chaidir N."/>
            <person name="Claudel C."/>
            <person name="Donnadieu C."/>
            <person name="Faraut T."/>
            <person name="Fievet G."/>
            <person name="Helmstetter N."/>
            <person name="King M."/>
            <person name="Knapp S.J."/>
            <person name="Lai Z."/>
            <person name="Le Paslier M.C."/>
            <person name="Lippi Y."/>
            <person name="Lorenzon L."/>
            <person name="Mandel J.R."/>
            <person name="Marage G."/>
            <person name="Marchand G."/>
            <person name="Marquand E."/>
            <person name="Bret-Mestries E."/>
            <person name="Morien E."/>
            <person name="Nambeesan S."/>
            <person name="Nguyen T."/>
            <person name="Pegot-Espagnet P."/>
            <person name="Pouilly N."/>
            <person name="Raftis F."/>
            <person name="Sallet E."/>
            <person name="Schiex T."/>
            <person name="Thomas J."/>
            <person name="Vandecasteele C."/>
            <person name="Vares D."/>
            <person name="Vear F."/>
            <person name="Vautrin S."/>
            <person name="Crespi M."/>
            <person name="Mangin B."/>
            <person name="Burke J.M."/>
            <person name="Salse J."/>
            <person name="Munos S."/>
            <person name="Vincourt P."/>
            <person name="Rieseberg L.H."/>
            <person name="Langlade N.B."/>
        </authorList>
    </citation>
    <scope>NUCLEOTIDE SEQUENCE [LARGE SCALE GENOMIC DNA]</scope>
    <source>
        <strain evidence="2">cv. SF193</strain>
    </source>
</reference>